<evidence type="ECO:0000313" key="8">
    <source>
        <dbReference type="EMBL" id="MDN4165410.1"/>
    </source>
</evidence>
<feature type="transmembrane region" description="Helical" evidence="5">
    <location>
        <begin position="96"/>
        <end position="123"/>
    </location>
</feature>
<reference evidence="8" key="1">
    <citation type="submission" date="2023-06" db="EMBL/GenBank/DDBJ databases">
        <title>Cytophagales bacterium Strain LB-30, isolated from soil.</title>
        <authorList>
            <person name="Liu B."/>
        </authorList>
    </citation>
    <scope>NUCLEOTIDE SEQUENCE</scope>
    <source>
        <strain evidence="8">LB-30</strain>
    </source>
</reference>
<sequence>MKRTLLLSFLMMLFVSSVSFASDSNKYRVNDAAVETAFEAGVQVNAFDMMNADVLGLNGGASLSADPNPWVAFALAWVVGSLGIHRVYLGGKGSLIAIYILTCGGIFGIVPLIDWIVLLVGAINNDISKYVDNDKFFMW</sequence>
<keyword evidence="4 5" id="KW-0472">Membrane</keyword>
<accession>A0ABT8F4T3</accession>
<dbReference type="Pfam" id="PF05154">
    <property type="entry name" value="TM2"/>
    <property type="match status" value="1"/>
</dbReference>
<evidence type="ECO:0000256" key="1">
    <source>
        <dbReference type="ARBA" id="ARBA00004141"/>
    </source>
</evidence>
<dbReference type="Proteomes" id="UP001168552">
    <property type="component" value="Unassembled WGS sequence"/>
</dbReference>
<evidence type="ECO:0000313" key="9">
    <source>
        <dbReference type="Proteomes" id="UP001168552"/>
    </source>
</evidence>
<evidence type="ECO:0000256" key="3">
    <source>
        <dbReference type="ARBA" id="ARBA00022989"/>
    </source>
</evidence>
<feature type="domain" description="TM2" evidence="7">
    <location>
        <begin position="68"/>
        <end position="116"/>
    </location>
</feature>
<keyword evidence="9" id="KW-1185">Reference proteome</keyword>
<name>A0ABT8F4T3_9BACT</name>
<proteinExistence type="predicted"/>
<evidence type="ECO:0000256" key="5">
    <source>
        <dbReference type="SAM" id="Phobius"/>
    </source>
</evidence>
<comment type="subcellular location">
    <subcellularLocation>
        <location evidence="1">Membrane</location>
        <topology evidence="1">Multi-pass membrane protein</topology>
    </subcellularLocation>
</comment>
<feature type="signal peptide" evidence="6">
    <location>
        <begin position="1"/>
        <end position="21"/>
    </location>
</feature>
<dbReference type="InterPro" id="IPR007829">
    <property type="entry name" value="TM2"/>
</dbReference>
<comment type="caution">
    <text evidence="8">The sequence shown here is derived from an EMBL/GenBank/DDBJ whole genome shotgun (WGS) entry which is preliminary data.</text>
</comment>
<feature type="chain" id="PRO_5045096679" evidence="6">
    <location>
        <begin position="22"/>
        <end position="139"/>
    </location>
</feature>
<evidence type="ECO:0000259" key="7">
    <source>
        <dbReference type="Pfam" id="PF05154"/>
    </source>
</evidence>
<protein>
    <submittedName>
        <fullName evidence="8">TM2 domain-containing protein</fullName>
    </submittedName>
</protein>
<dbReference type="EMBL" id="JAUHJS010000003">
    <property type="protein sequence ID" value="MDN4165410.1"/>
    <property type="molecule type" value="Genomic_DNA"/>
</dbReference>
<organism evidence="8 9">
    <name type="scientific">Shiella aurantiaca</name>
    <dbReference type="NCBI Taxonomy" id="3058365"/>
    <lineage>
        <taxon>Bacteria</taxon>
        <taxon>Pseudomonadati</taxon>
        <taxon>Bacteroidota</taxon>
        <taxon>Cytophagia</taxon>
        <taxon>Cytophagales</taxon>
        <taxon>Shiellaceae</taxon>
        <taxon>Shiella</taxon>
    </lineage>
</organism>
<keyword evidence="2 5" id="KW-0812">Transmembrane</keyword>
<dbReference type="RefSeq" id="WP_320003935.1">
    <property type="nucleotide sequence ID" value="NZ_JAUHJS010000003.1"/>
</dbReference>
<keyword evidence="6" id="KW-0732">Signal</keyword>
<keyword evidence="3 5" id="KW-1133">Transmembrane helix</keyword>
<gene>
    <name evidence="8" type="ORF">QWY31_07850</name>
</gene>
<evidence type="ECO:0000256" key="4">
    <source>
        <dbReference type="ARBA" id="ARBA00023136"/>
    </source>
</evidence>
<feature type="transmembrane region" description="Helical" evidence="5">
    <location>
        <begin position="70"/>
        <end position="89"/>
    </location>
</feature>
<evidence type="ECO:0000256" key="2">
    <source>
        <dbReference type="ARBA" id="ARBA00022692"/>
    </source>
</evidence>
<evidence type="ECO:0000256" key="6">
    <source>
        <dbReference type="SAM" id="SignalP"/>
    </source>
</evidence>